<dbReference type="Proteomes" id="UP000053766">
    <property type="component" value="Unassembled WGS sequence"/>
</dbReference>
<dbReference type="EMBL" id="KN716189">
    <property type="protein sequence ID" value="KJH51177.1"/>
    <property type="molecule type" value="Genomic_DNA"/>
</dbReference>
<keyword evidence="1" id="KW-0862">Zinc</keyword>
<dbReference type="OrthoDB" id="5865589at2759"/>
<feature type="compositionally biased region" description="Basic residues" evidence="2">
    <location>
        <begin position="78"/>
        <end position="87"/>
    </location>
</feature>
<evidence type="ECO:0000259" key="3">
    <source>
        <dbReference type="PROSITE" id="PS50157"/>
    </source>
</evidence>
<organism evidence="4 5">
    <name type="scientific">Dictyocaulus viviparus</name>
    <name type="common">Bovine lungworm</name>
    <dbReference type="NCBI Taxonomy" id="29172"/>
    <lineage>
        <taxon>Eukaryota</taxon>
        <taxon>Metazoa</taxon>
        <taxon>Ecdysozoa</taxon>
        <taxon>Nematoda</taxon>
        <taxon>Chromadorea</taxon>
        <taxon>Rhabditida</taxon>
        <taxon>Rhabditina</taxon>
        <taxon>Rhabditomorpha</taxon>
        <taxon>Strongyloidea</taxon>
        <taxon>Metastrongylidae</taxon>
        <taxon>Dictyocaulus</taxon>
    </lineage>
</organism>
<keyword evidence="1" id="KW-0863">Zinc-finger</keyword>
<accession>A0A0D8Y4S9</accession>
<keyword evidence="5" id="KW-1185">Reference proteome</keyword>
<protein>
    <recommendedName>
        <fullName evidence="3">C2H2-type domain-containing protein</fullName>
    </recommendedName>
</protein>
<dbReference type="PROSITE" id="PS50157">
    <property type="entry name" value="ZINC_FINGER_C2H2_2"/>
    <property type="match status" value="1"/>
</dbReference>
<dbReference type="InterPro" id="IPR013087">
    <property type="entry name" value="Znf_C2H2_type"/>
</dbReference>
<sequence>MPGTESYLNYYKQCSPKKQQIFDTECGILLECKACGEIFRSVVFFISHKRTFCRVNTMDAPNSRDKPTNNNEVNNRRNMSRRGRKNLAKQAVSAKQVSSRGRGVKMSERRE</sequence>
<evidence type="ECO:0000313" key="4">
    <source>
        <dbReference type="EMBL" id="KJH51177.1"/>
    </source>
</evidence>
<proteinExistence type="predicted"/>
<feature type="domain" description="C2H2-type" evidence="3">
    <location>
        <begin position="30"/>
        <end position="61"/>
    </location>
</feature>
<feature type="region of interest" description="Disordered" evidence="2">
    <location>
        <begin position="57"/>
        <end position="111"/>
    </location>
</feature>
<keyword evidence="1" id="KW-0479">Metal-binding</keyword>
<reference evidence="5" key="2">
    <citation type="journal article" date="2016" name="Sci. Rep.">
        <title>Dictyocaulus viviparus genome, variome and transcriptome elucidate lungworm biology and support future intervention.</title>
        <authorList>
            <person name="McNulty S.N."/>
            <person name="Strube C."/>
            <person name="Rosa B.A."/>
            <person name="Martin J.C."/>
            <person name="Tyagi R."/>
            <person name="Choi Y.J."/>
            <person name="Wang Q."/>
            <person name="Hallsworth Pepin K."/>
            <person name="Zhang X."/>
            <person name="Ozersky P."/>
            <person name="Wilson R.K."/>
            <person name="Sternberg P.W."/>
            <person name="Gasser R.B."/>
            <person name="Mitreva M."/>
        </authorList>
    </citation>
    <scope>NUCLEOTIDE SEQUENCE [LARGE SCALE GENOMIC DNA]</scope>
    <source>
        <strain evidence="5">HannoverDv2000</strain>
    </source>
</reference>
<evidence type="ECO:0000256" key="1">
    <source>
        <dbReference type="PROSITE-ProRule" id="PRU00042"/>
    </source>
</evidence>
<evidence type="ECO:0000313" key="5">
    <source>
        <dbReference type="Proteomes" id="UP000053766"/>
    </source>
</evidence>
<reference evidence="4 5" key="1">
    <citation type="submission" date="2013-11" db="EMBL/GenBank/DDBJ databases">
        <title>Draft genome of the bovine lungworm Dictyocaulus viviparus.</title>
        <authorList>
            <person name="Mitreva M."/>
        </authorList>
    </citation>
    <scope>NUCLEOTIDE SEQUENCE [LARGE SCALE GENOMIC DNA]</scope>
    <source>
        <strain evidence="4 5">HannoverDv2000</strain>
    </source>
</reference>
<evidence type="ECO:0000256" key="2">
    <source>
        <dbReference type="SAM" id="MobiDB-lite"/>
    </source>
</evidence>
<dbReference type="AlphaFoldDB" id="A0A0D8Y4S9"/>
<name>A0A0D8Y4S9_DICVI</name>
<dbReference type="STRING" id="29172.A0A0D8Y4S9"/>
<gene>
    <name evidence="4" type="ORF">DICVIV_02639</name>
</gene>
<dbReference type="GO" id="GO:0008270">
    <property type="term" value="F:zinc ion binding"/>
    <property type="evidence" value="ECO:0007669"/>
    <property type="project" value="UniProtKB-KW"/>
</dbReference>